<gene>
    <name evidence="1" type="ORF">HQN87_20355</name>
</gene>
<comment type="caution">
    <text evidence="1">The sequence shown here is derived from an EMBL/GenBank/DDBJ whole genome shotgun (WGS) entry which is preliminary data.</text>
</comment>
<accession>A0ABX2DTE9</accession>
<evidence type="ECO:0000313" key="1">
    <source>
        <dbReference type="EMBL" id="NQX47680.1"/>
    </source>
</evidence>
<dbReference type="RefSeq" id="WP_216857381.1">
    <property type="nucleotide sequence ID" value="NZ_JABMKX010000011.1"/>
</dbReference>
<sequence>MLKQCPVIENEKFLVRLVSEADANDLLRVYSDKNALPFFNSDNCNGNIFYYQSEEEIVELIKFWIWEYECKRYVRFSIVDKICNEVIGTIELFKRISNDHFNGSGIMRLDVRSDFENKQALYEIMTIITNPAFELVQCSMIATKAVNYAVERIEALETMNYVKTKDRLLAADGESYSDYWVITQGVITQQN</sequence>
<organism evidence="1 2">
    <name type="scientific">Paenibacillus tritici</name>
    <dbReference type="NCBI Taxonomy" id="1873425"/>
    <lineage>
        <taxon>Bacteria</taxon>
        <taxon>Bacillati</taxon>
        <taxon>Bacillota</taxon>
        <taxon>Bacilli</taxon>
        <taxon>Bacillales</taxon>
        <taxon>Paenibacillaceae</taxon>
        <taxon>Paenibacillus</taxon>
    </lineage>
</organism>
<keyword evidence="2" id="KW-1185">Reference proteome</keyword>
<dbReference type="Proteomes" id="UP000711047">
    <property type="component" value="Unassembled WGS sequence"/>
</dbReference>
<protein>
    <submittedName>
        <fullName evidence="1">GNAT family N-acetyltransferase</fullName>
    </submittedName>
</protein>
<evidence type="ECO:0000313" key="2">
    <source>
        <dbReference type="Proteomes" id="UP000711047"/>
    </source>
</evidence>
<dbReference type="EMBL" id="JABMKX010000011">
    <property type="protein sequence ID" value="NQX47680.1"/>
    <property type="molecule type" value="Genomic_DNA"/>
</dbReference>
<name>A0ABX2DTE9_9BACL</name>
<reference evidence="1 2" key="1">
    <citation type="submission" date="2020-05" db="EMBL/GenBank/DDBJ databases">
        <title>Paenibacillus glebae, sp. nov., Paenibacillus humi sp. nov., Paenibacillus pedi sp. nov., Paenibacillus terrestris sp. nov. and Paenibacillus terricola sp. nov., isolated from a forest top soil sample.</title>
        <authorList>
            <person name="Qi S."/>
            <person name="Carlier A."/>
            <person name="Cnockaert M."/>
            <person name="Vandamme P."/>
        </authorList>
    </citation>
    <scope>NUCLEOTIDE SEQUENCE [LARGE SCALE GENOMIC DNA]</scope>
    <source>
        <strain evidence="1 2">LMG 29502</strain>
    </source>
</reference>
<proteinExistence type="predicted"/>